<dbReference type="EMBL" id="ML996698">
    <property type="protein sequence ID" value="KAF2398967.1"/>
    <property type="molecule type" value="Genomic_DNA"/>
</dbReference>
<feature type="region of interest" description="Disordered" evidence="1">
    <location>
        <begin position="316"/>
        <end position="342"/>
    </location>
</feature>
<feature type="region of interest" description="Disordered" evidence="1">
    <location>
        <begin position="146"/>
        <end position="174"/>
    </location>
</feature>
<accession>A0A6G1HSZ7</accession>
<feature type="compositionally biased region" description="Low complexity" evidence="1">
    <location>
        <begin position="40"/>
        <end position="63"/>
    </location>
</feature>
<protein>
    <submittedName>
        <fullName evidence="2">Uncharacterized protein</fullName>
    </submittedName>
</protein>
<dbReference type="Proteomes" id="UP000799640">
    <property type="component" value="Unassembled WGS sequence"/>
</dbReference>
<keyword evidence="3" id="KW-1185">Reference proteome</keyword>
<evidence type="ECO:0000256" key="1">
    <source>
        <dbReference type="SAM" id="MobiDB-lite"/>
    </source>
</evidence>
<evidence type="ECO:0000313" key="2">
    <source>
        <dbReference type="EMBL" id="KAF2398967.1"/>
    </source>
</evidence>
<feature type="compositionally biased region" description="Basic and acidic residues" evidence="1">
    <location>
        <begin position="242"/>
        <end position="270"/>
    </location>
</feature>
<dbReference type="AlphaFoldDB" id="A0A6G1HSZ7"/>
<sequence>MGLPVWPSSPTSSKDAIKVDITASARSPIRRNAQPRRAHAASPHPRAAPAASNTTNTTTTGTRRSPRRERSHLGEPIPRHYGAPFRVPRADDTSDSAESSASTSAPLPPAPESRNYRIPAPAAPFMRRERDERDYLHVLRYPLPYIPPQYAPSTRPREDVTNERPRPSLDDTEARHEILRNRSHDDDGNPYAPGEVQRYMDRVILTGPVPPPSARPVRAVSSNPPDGPVSDDDSYRLHRVSARSDYRYRPSPLRDEIDGLGDRDREHALSPDDESGSEDEDMRDSAWDTMLATITPDERLPSADSSFSAAAAAASFSAASTSGTGSTTRSVSDASNSVNSSRTHITLPDEVVEVDEYRDELVCDVNEDGDVVFSALRSGDRPNPRRALASWADAEDETRWEAVVSDELRTWTERQRRNVRARYDAGMSASRIIPETDAEARAEEREQRLAGFRAGVPPTREQTGRAMAVLEGELEGGALEAVRMLVERLVRRGDIADEWWIGVGLLPVGRRGQEGPGERV</sequence>
<gene>
    <name evidence="2" type="ORF">EJ06DRAFT_549736</name>
</gene>
<organism evidence="2 3">
    <name type="scientific">Trichodelitschia bisporula</name>
    <dbReference type="NCBI Taxonomy" id="703511"/>
    <lineage>
        <taxon>Eukaryota</taxon>
        <taxon>Fungi</taxon>
        <taxon>Dikarya</taxon>
        <taxon>Ascomycota</taxon>
        <taxon>Pezizomycotina</taxon>
        <taxon>Dothideomycetes</taxon>
        <taxon>Dothideomycetes incertae sedis</taxon>
        <taxon>Phaeotrichales</taxon>
        <taxon>Phaeotrichaceae</taxon>
        <taxon>Trichodelitschia</taxon>
    </lineage>
</organism>
<dbReference type="OrthoDB" id="3946700at2759"/>
<feature type="compositionally biased region" description="Basic and acidic residues" evidence="1">
    <location>
        <begin position="155"/>
        <end position="174"/>
    </location>
</feature>
<name>A0A6G1HSZ7_9PEZI</name>
<reference evidence="2" key="1">
    <citation type="journal article" date="2020" name="Stud. Mycol.">
        <title>101 Dothideomycetes genomes: a test case for predicting lifestyles and emergence of pathogens.</title>
        <authorList>
            <person name="Haridas S."/>
            <person name="Albert R."/>
            <person name="Binder M."/>
            <person name="Bloem J."/>
            <person name="Labutti K."/>
            <person name="Salamov A."/>
            <person name="Andreopoulos B."/>
            <person name="Baker S."/>
            <person name="Barry K."/>
            <person name="Bills G."/>
            <person name="Bluhm B."/>
            <person name="Cannon C."/>
            <person name="Castanera R."/>
            <person name="Culley D."/>
            <person name="Daum C."/>
            <person name="Ezra D."/>
            <person name="Gonzalez J."/>
            <person name="Henrissat B."/>
            <person name="Kuo A."/>
            <person name="Liang C."/>
            <person name="Lipzen A."/>
            <person name="Lutzoni F."/>
            <person name="Magnuson J."/>
            <person name="Mondo S."/>
            <person name="Nolan M."/>
            <person name="Ohm R."/>
            <person name="Pangilinan J."/>
            <person name="Park H.-J."/>
            <person name="Ramirez L."/>
            <person name="Alfaro M."/>
            <person name="Sun H."/>
            <person name="Tritt A."/>
            <person name="Yoshinaga Y."/>
            <person name="Zwiers L.-H."/>
            <person name="Turgeon B."/>
            <person name="Goodwin S."/>
            <person name="Spatafora J."/>
            <person name="Crous P."/>
            <person name="Grigoriev I."/>
        </authorList>
    </citation>
    <scope>NUCLEOTIDE SEQUENCE</scope>
    <source>
        <strain evidence="2">CBS 262.69</strain>
    </source>
</reference>
<feature type="compositionally biased region" description="Low complexity" evidence="1">
    <location>
        <begin position="96"/>
        <end position="105"/>
    </location>
</feature>
<feature type="compositionally biased region" description="Acidic residues" evidence="1">
    <location>
        <begin position="271"/>
        <end position="282"/>
    </location>
</feature>
<proteinExistence type="predicted"/>
<feature type="region of interest" description="Disordered" evidence="1">
    <location>
        <begin position="1"/>
        <end position="130"/>
    </location>
</feature>
<feature type="region of interest" description="Disordered" evidence="1">
    <location>
        <begin position="205"/>
        <end position="283"/>
    </location>
</feature>
<feature type="compositionally biased region" description="Low complexity" evidence="1">
    <location>
        <begin position="316"/>
        <end position="341"/>
    </location>
</feature>
<evidence type="ECO:0000313" key="3">
    <source>
        <dbReference type="Proteomes" id="UP000799640"/>
    </source>
</evidence>